<feature type="region of interest" description="Disordered" evidence="1">
    <location>
        <begin position="320"/>
        <end position="346"/>
    </location>
</feature>
<evidence type="ECO:0000256" key="1">
    <source>
        <dbReference type="SAM" id="MobiDB-lite"/>
    </source>
</evidence>
<proteinExistence type="predicted"/>
<organism evidence="2 3">
    <name type="scientific">Ceratobasidium theobromae</name>
    <dbReference type="NCBI Taxonomy" id="1582974"/>
    <lineage>
        <taxon>Eukaryota</taxon>
        <taxon>Fungi</taxon>
        <taxon>Dikarya</taxon>
        <taxon>Basidiomycota</taxon>
        <taxon>Agaricomycotina</taxon>
        <taxon>Agaricomycetes</taxon>
        <taxon>Cantharellales</taxon>
        <taxon>Ceratobasidiaceae</taxon>
        <taxon>Ceratobasidium</taxon>
    </lineage>
</organism>
<reference evidence="2 3" key="1">
    <citation type="journal article" date="2019" name="Fungal Biol. Biotechnol.">
        <title>Draft genome sequence of fastidious pathogen Ceratobasidium theobromae, which causes vascular-streak dieback in Theobroma cacao.</title>
        <authorList>
            <person name="Ali S.S."/>
            <person name="Asman A."/>
            <person name="Shao J."/>
            <person name="Firmansyah A.P."/>
            <person name="Susilo A.W."/>
            <person name="Rosmana A."/>
            <person name="McMahon P."/>
            <person name="Junaid M."/>
            <person name="Guest D."/>
            <person name="Kheng T.Y."/>
            <person name="Meinhardt L.W."/>
            <person name="Bailey B.A."/>
        </authorList>
    </citation>
    <scope>NUCLEOTIDE SEQUENCE [LARGE SCALE GENOMIC DNA]</scope>
    <source>
        <strain evidence="2 3">CT2</strain>
    </source>
</reference>
<feature type="region of interest" description="Disordered" evidence="1">
    <location>
        <begin position="202"/>
        <end position="226"/>
    </location>
</feature>
<accession>A0A5N5QIA6</accession>
<dbReference type="OrthoDB" id="3223538at2759"/>
<dbReference type="Proteomes" id="UP000383932">
    <property type="component" value="Unassembled WGS sequence"/>
</dbReference>
<feature type="compositionally biased region" description="Polar residues" evidence="1">
    <location>
        <begin position="470"/>
        <end position="482"/>
    </location>
</feature>
<feature type="region of interest" description="Disordered" evidence="1">
    <location>
        <begin position="460"/>
        <end position="482"/>
    </location>
</feature>
<gene>
    <name evidence="2" type="ORF">CTheo_5079</name>
</gene>
<evidence type="ECO:0000313" key="3">
    <source>
        <dbReference type="Proteomes" id="UP000383932"/>
    </source>
</evidence>
<dbReference type="AlphaFoldDB" id="A0A5N5QIA6"/>
<sequence>MSAPQICPSDKARLAIAIVIAKHIPPGYSTIGTSFCEVVSGYTDPLAEYVQKLKRAFPVRMGGVLTTNDDRWLDRIKVLEQQLALAQANEARVQLELATYRAQHPSSSAPAPPDSDFPSAVESTSKRPTPDSPPRKHPKKKRKQGDSNPSTGSSKLGAEELDFAIQRLQSGECSFDPGTQARNIGLVSSLLRLRIQTLSSQTQTVSGSYRSAQVTSNPSQNDTGVAPHELAVEPLLGRCLADIASHIRHVCAHPTIPASLDGLNALRVVLPQVLVAAKEFCAAGPDLTHALVTLVTPIIDAFYPASVAILSPAARATASTRTKRGKVKTGARATREAEEASTPSPVDTRPGLLGILAMVARAMQAIDKGVLYAVLPAACQTIRSLLFTARPADLRGARLQMLAVRDSVWYLCGACHAVLEGVRLTDEDVELSTGCVEMLVEALQLDRGEPIASICARASHPRPGPGMIETSKSQGTSSSATHTNDAIRDMLGAVLERILLGV</sequence>
<dbReference type="EMBL" id="SSOP01000103">
    <property type="protein sequence ID" value="KAB5591475.1"/>
    <property type="molecule type" value="Genomic_DNA"/>
</dbReference>
<feature type="region of interest" description="Disordered" evidence="1">
    <location>
        <begin position="103"/>
        <end position="157"/>
    </location>
</feature>
<name>A0A5N5QIA6_9AGAM</name>
<evidence type="ECO:0000313" key="2">
    <source>
        <dbReference type="EMBL" id="KAB5591475.1"/>
    </source>
</evidence>
<feature type="compositionally biased region" description="Polar residues" evidence="1">
    <location>
        <begin position="202"/>
        <end position="223"/>
    </location>
</feature>
<comment type="caution">
    <text evidence="2">The sequence shown here is derived from an EMBL/GenBank/DDBJ whole genome shotgun (WGS) entry which is preliminary data.</text>
</comment>
<keyword evidence="3" id="KW-1185">Reference proteome</keyword>
<protein>
    <submittedName>
        <fullName evidence="2">Uncharacterized protein</fullName>
    </submittedName>
</protein>